<comment type="catalytic activity">
    <reaction evidence="7">
        <text>L-threonyl-[protein] + ATP = O-phospho-L-threonyl-[protein] + ADP + H(+)</text>
        <dbReference type="Rhea" id="RHEA:46608"/>
        <dbReference type="Rhea" id="RHEA-COMP:11060"/>
        <dbReference type="Rhea" id="RHEA-COMP:11605"/>
        <dbReference type="ChEBI" id="CHEBI:15378"/>
        <dbReference type="ChEBI" id="CHEBI:30013"/>
        <dbReference type="ChEBI" id="CHEBI:30616"/>
        <dbReference type="ChEBI" id="CHEBI:61977"/>
        <dbReference type="ChEBI" id="CHEBI:456216"/>
        <dbReference type="EC" id="2.7.11.1"/>
    </reaction>
</comment>
<evidence type="ECO:0000256" key="4">
    <source>
        <dbReference type="ARBA" id="ARBA00022741"/>
    </source>
</evidence>
<comment type="catalytic activity">
    <reaction evidence="8">
        <text>L-seryl-[protein] + ATP = O-phospho-L-seryl-[protein] + ADP + H(+)</text>
        <dbReference type="Rhea" id="RHEA:17989"/>
        <dbReference type="Rhea" id="RHEA-COMP:9863"/>
        <dbReference type="Rhea" id="RHEA-COMP:11604"/>
        <dbReference type="ChEBI" id="CHEBI:15378"/>
        <dbReference type="ChEBI" id="CHEBI:29999"/>
        <dbReference type="ChEBI" id="CHEBI:30616"/>
        <dbReference type="ChEBI" id="CHEBI:83421"/>
        <dbReference type="ChEBI" id="CHEBI:456216"/>
        <dbReference type="EC" id="2.7.11.1"/>
    </reaction>
</comment>
<evidence type="ECO:0000256" key="9">
    <source>
        <dbReference type="SAM" id="MobiDB-lite"/>
    </source>
</evidence>
<evidence type="ECO:0000313" key="11">
    <source>
        <dbReference type="EMBL" id="KAK7754257.1"/>
    </source>
</evidence>
<dbReference type="PANTHER" id="PTHR43671">
    <property type="entry name" value="SERINE/THREONINE-PROTEIN KINASE NEK"/>
    <property type="match status" value="1"/>
</dbReference>
<dbReference type="SUPFAM" id="SSF56112">
    <property type="entry name" value="Protein kinase-like (PK-like)"/>
    <property type="match status" value="1"/>
</dbReference>
<evidence type="ECO:0000259" key="10">
    <source>
        <dbReference type="PROSITE" id="PS50011"/>
    </source>
</evidence>
<dbReference type="EC" id="2.7.11.1" evidence="1"/>
<feature type="compositionally biased region" description="Low complexity" evidence="9">
    <location>
        <begin position="50"/>
        <end position="59"/>
    </location>
</feature>
<dbReference type="PROSITE" id="PS00108">
    <property type="entry name" value="PROTEIN_KINASE_ST"/>
    <property type="match status" value="1"/>
</dbReference>
<dbReference type="GO" id="GO:0005524">
    <property type="term" value="F:ATP binding"/>
    <property type="evidence" value="ECO:0007669"/>
    <property type="project" value="UniProtKB-KW"/>
</dbReference>
<keyword evidence="6" id="KW-0067">ATP-binding</keyword>
<dbReference type="InterPro" id="IPR011009">
    <property type="entry name" value="Kinase-like_dom_sf"/>
</dbReference>
<dbReference type="PANTHER" id="PTHR43671:SF98">
    <property type="entry name" value="SERINE_THREONINE-PROTEIN KINASE NEK11"/>
    <property type="match status" value="1"/>
</dbReference>
<keyword evidence="4" id="KW-0547">Nucleotide-binding</keyword>
<name>A0AAN9UVV8_9PEZI</name>
<feature type="region of interest" description="Disordered" evidence="9">
    <location>
        <begin position="50"/>
        <end position="72"/>
    </location>
</feature>
<keyword evidence="5" id="KW-0418">Kinase</keyword>
<dbReference type="AlphaFoldDB" id="A0AAN9UVV8"/>
<dbReference type="Pfam" id="PF00069">
    <property type="entry name" value="Pkinase"/>
    <property type="match status" value="1"/>
</dbReference>
<dbReference type="InterPro" id="IPR050660">
    <property type="entry name" value="NEK_Ser/Thr_kinase"/>
</dbReference>
<evidence type="ECO:0000256" key="7">
    <source>
        <dbReference type="ARBA" id="ARBA00047899"/>
    </source>
</evidence>
<evidence type="ECO:0000313" key="12">
    <source>
        <dbReference type="Proteomes" id="UP001320420"/>
    </source>
</evidence>
<dbReference type="Proteomes" id="UP001320420">
    <property type="component" value="Unassembled WGS sequence"/>
</dbReference>
<dbReference type="EMBL" id="JAKJXP020000022">
    <property type="protein sequence ID" value="KAK7754257.1"/>
    <property type="molecule type" value="Genomic_DNA"/>
</dbReference>
<feature type="compositionally biased region" description="Polar residues" evidence="9">
    <location>
        <begin position="60"/>
        <end position="70"/>
    </location>
</feature>
<dbReference type="GO" id="GO:0004674">
    <property type="term" value="F:protein serine/threonine kinase activity"/>
    <property type="evidence" value="ECO:0007669"/>
    <property type="project" value="UniProtKB-KW"/>
</dbReference>
<dbReference type="InterPro" id="IPR008271">
    <property type="entry name" value="Ser/Thr_kinase_AS"/>
</dbReference>
<protein>
    <recommendedName>
        <fullName evidence="1">non-specific serine/threonine protein kinase</fullName>
        <ecNumber evidence="1">2.7.11.1</ecNumber>
    </recommendedName>
</protein>
<keyword evidence="12" id="KW-1185">Reference proteome</keyword>
<evidence type="ECO:0000256" key="8">
    <source>
        <dbReference type="ARBA" id="ARBA00048679"/>
    </source>
</evidence>
<comment type="caution">
    <text evidence="11">The sequence shown here is derived from an EMBL/GenBank/DDBJ whole genome shotgun (WGS) entry which is preliminary data.</text>
</comment>
<keyword evidence="3" id="KW-0808">Transferase</keyword>
<dbReference type="Gene3D" id="1.10.510.10">
    <property type="entry name" value="Transferase(Phosphotransferase) domain 1"/>
    <property type="match status" value="1"/>
</dbReference>
<evidence type="ECO:0000256" key="5">
    <source>
        <dbReference type="ARBA" id="ARBA00022777"/>
    </source>
</evidence>
<feature type="domain" description="Protein kinase" evidence="10">
    <location>
        <begin position="1"/>
        <end position="166"/>
    </location>
</feature>
<reference evidence="11 12" key="1">
    <citation type="submission" date="2024-02" db="EMBL/GenBank/DDBJ databases">
        <title>De novo assembly and annotation of 12 fungi associated with fruit tree decline syndrome in Ontario, Canada.</title>
        <authorList>
            <person name="Sulman M."/>
            <person name="Ellouze W."/>
            <person name="Ilyukhin E."/>
        </authorList>
    </citation>
    <scope>NUCLEOTIDE SEQUENCE [LARGE SCALE GENOMIC DNA]</scope>
    <source>
        <strain evidence="11 12">M11/M66-122</strain>
    </source>
</reference>
<gene>
    <name evidence="11" type="ORF">SLS62_003835</name>
</gene>
<accession>A0AAN9UVV8</accession>
<evidence type="ECO:0000256" key="1">
    <source>
        <dbReference type="ARBA" id="ARBA00012513"/>
    </source>
</evidence>
<proteinExistence type="predicted"/>
<keyword evidence="2" id="KW-0723">Serine/threonine-protein kinase</keyword>
<dbReference type="InterPro" id="IPR000719">
    <property type="entry name" value="Prot_kinase_dom"/>
</dbReference>
<dbReference type="PROSITE" id="PS50011">
    <property type="entry name" value="PROTEIN_KINASE_DOM"/>
    <property type="match status" value="1"/>
</dbReference>
<evidence type="ECO:0000256" key="2">
    <source>
        <dbReference type="ARBA" id="ARBA00022527"/>
    </source>
</evidence>
<evidence type="ECO:0000256" key="6">
    <source>
        <dbReference type="ARBA" id="ARBA00022840"/>
    </source>
</evidence>
<sequence length="166" mass="18357">MEDLILAYKARKKSHQPDWIPESFIWHAFVGLADALGFLATGRSHVSLSPSLASSSSAPNQQHAPSSSWSPIVHRDIKPDNIFLRSRNTPGSTKPLYVVLSDFGLAQYEQRDAAPVVVTAPPGLVGSPEYHAPELAFDPFPRDDVEAQLQVRSGERRPFCLLLDFH</sequence>
<evidence type="ECO:0000256" key="3">
    <source>
        <dbReference type="ARBA" id="ARBA00022679"/>
    </source>
</evidence>
<dbReference type="GO" id="GO:0005634">
    <property type="term" value="C:nucleus"/>
    <property type="evidence" value="ECO:0007669"/>
    <property type="project" value="TreeGrafter"/>
</dbReference>
<organism evidence="11 12">
    <name type="scientific">Diatrype stigma</name>
    <dbReference type="NCBI Taxonomy" id="117547"/>
    <lineage>
        <taxon>Eukaryota</taxon>
        <taxon>Fungi</taxon>
        <taxon>Dikarya</taxon>
        <taxon>Ascomycota</taxon>
        <taxon>Pezizomycotina</taxon>
        <taxon>Sordariomycetes</taxon>
        <taxon>Xylariomycetidae</taxon>
        <taxon>Xylariales</taxon>
        <taxon>Diatrypaceae</taxon>
        <taxon>Diatrype</taxon>
    </lineage>
</organism>